<keyword evidence="12" id="KW-0326">Glycosidase</keyword>
<evidence type="ECO:0000256" key="10">
    <source>
        <dbReference type="ARBA" id="ARBA00023180"/>
    </source>
</evidence>
<dbReference type="GO" id="GO:0008422">
    <property type="term" value="F:beta-glucosidase activity"/>
    <property type="evidence" value="ECO:0007669"/>
    <property type="project" value="UniProtKB-EC"/>
</dbReference>
<dbReference type="FunFam" id="3.20.20.300:FF:000002">
    <property type="entry name" value="Probable beta-glucosidase"/>
    <property type="match status" value="1"/>
</dbReference>
<evidence type="ECO:0000256" key="4">
    <source>
        <dbReference type="ARBA" id="ARBA00005336"/>
    </source>
</evidence>
<dbReference type="SMART" id="SM01217">
    <property type="entry name" value="Fn3_like"/>
    <property type="match status" value="1"/>
</dbReference>
<keyword evidence="13" id="KW-0624">Polysaccharide degradation</keyword>
<proteinExistence type="inferred from homology"/>
<reference evidence="15 16" key="1">
    <citation type="journal article" date="2014" name="BMC Genomics">
        <title>Genome sequencing of four Aureobasidium pullulans varieties: biotechnological potential, stress tolerance, and description of new species.</title>
        <authorList>
            <person name="Gostin Ar C."/>
            <person name="Ohm R.A."/>
            <person name="Kogej T."/>
            <person name="Sonjak S."/>
            <person name="Turk M."/>
            <person name="Zajc J."/>
            <person name="Zalar P."/>
            <person name="Grube M."/>
            <person name="Sun H."/>
            <person name="Han J."/>
            <person name="Sharma A."/>
            <person name="Chiniquy J."/>
            <person name="Ngan C.Y."/>
            <person name="Lipzen A."/>
            <person name="Barry K."/>
            <person name="Grigoriev I.V."/>
            <person name="Gunde-Cimerman N."/>
        </authorList>
    </citation>
    <scope>NUCLEOTIDE SEQUENCE [LARGE SCALE GENOMIC DNA]</scope>
    <source>
        <strain evidence="15 16">EXF-2481</strain>
    </source>
</reference>
<comment type="similarity">
    <text evidence="4">Belongs to the glycosyl hydrolase 3 family.</text>
</comment>
<dbReference type="InterPro" id="IPR001764">
    <property type="entry name" value="Glyco_hydro_3_N"/>
</dbReference>
<dbReference type="InParanoid" id="A0A074Z3A8"/>
<evidence type="ECO:0000259" key="14">
    <source>
        <dbReference type="SMART" id="SM01217"/>
    </source>
</evidence>
<keyword evidence="11" id="KW-0119">Carbohydrate metabolism</keyword>
<dbReference type="Gene3D" id="3.40.50.1700">
    <property type="entry name" value="Glycoside hydrolase family 3 C-terminal domain"/>
    <property type="match status" value="1"/>
</dbReference>
<dbReference type="InterPro" id="IPR036962">
    <property type="entry name" value="Glyco_hydro_3_N_sf"/>
</dbReference>
<dbReference type="InterPro" id="IPR036881">
    <property type="entry name" value="Glyco_hydro_3_C_sf"/>
</dbReference>
<feature type="domain" description="Fibronectin type III-like" evidence="14">
    <location>
        <begin position="634"/>
        <end position="701"/>
    </location>
</feature>
<evidence type="ECO:0000256" key="9">
    <source>
        <dbReference type="ARBA" id="ARBA00023001"/>
    </source>
</evidence>
<dbReference type="Pfam" id="PF14310">
    <property type="entry name" value="Fn3-like"/>
    <property type="match status" value="1"/>
</dbReference>
<keyword evidence="6" id="KW-0964">Secreted</keyword>
<keyword evidence="8 15" id="KW-0378">Hydrolase</keyword>
<gene>
    <name evidence="15" type="ORF">AUEXF2481DRAFT_73903</name>
</gene>
<dbReference type="GO" id="GO:0030245">
    <property type="term" value="P:cellulose catabolic process"/>
    <property type="evidence" value="ECO:0007669"/>
    <property type="project" value="UniProtKB-KW"/>
</dbReference>
<keyword evidence="10" id="KW-0325">Glycoprotein</keyword>
<dbReference type="OrthoDB" id="416222at2759"/>
<dbReference type="InterPro" id="IPR013783">
    <property type="entry name" value="Ig-like_fold"/>
</dbReference>
<accession>A0A074Z3A8</accession>
<keyword evidence="16" id="KW-1185">Reference proteome</keyword>
<dbReference type="GeneID" id="25371205"/>
<dbReference type="PRINTS" id="PR00133">
    <property type="entry name" value="GLHYDRLASE3"/>
</dbReference>
<protein>
    <recommendedName>
        <fullName evidence="5">beta-glucosidase</fullName>
        <ecNumber evidence="5">3.2.1.21</ecNumber>
    </recommendedName>
</protein>
<evidence type="ECO:0000256" key="8">
    <source>
        <dbReference type="ARBA" id="ARBA00022801"/>
    </source>
</evidence>
<dbReference type="PANTHER" id="PTHR42715">
    <property type="entry name" value="BETA-GLUCOSIDASE"/>
    <property type="match status" value="1"/>
</dbReference>
<dbReference type="InterPro" id="IPR026891">
    <property type="entry name" value="Fn3-like"/>
</dbReference>
<dbReference type="EC" id="3.2.1.21" evidence="5"/>
<dbReference type="InterPro" id="IPR002772">
    <property type="entry name" value="Glyco_hydro_3_C"/>
</dbReference>
<evidence type="ECO:0000313" key="15">
    <source>
        <dbReference type="EMBL" id="KEQ93521.1"/>
    </source>
</evidence>
<dbReference type="InterPro" id="IPR050288">
    <property type="entry name" value="Cellulose_deg_GH3"/>
</dbReference>
<dbReference type="Proteomes" id="UP000030641">
    <property type="component" value="Unassembled WGS sequence"/>
</dbReference>
<dbReference type="SUPFAM" id="SSF52279">
    <property type="entry name" value="Beta-D-glucan exohydrolase, C-terminal domain"/>
    <property type="match status" value="1"/>
</dbReference>
<dbReference type="InterPro" id="IPR017853">
    <property type="entry name" value="GH"/>
</dbReference>
<dbReference type="STRING" id="1043005.A0A074Z3A8"/>
<dbReference type="RefSeq" id="XP_013342122.1">
    <property type="nucleotide sequence ID" value="XM_013486668.1"/>
</dbReference>
<name>A0A074Z3A8_AURSE</name>
<sequence length="712" mass="76298">MELVVIVHWRYSSYGRSPPAYPSPQVQGSGEWSQAYSQAAALVAQMTVQKKANITLGSSETHGCCGFTGSVPRLGFPGICLNDAESGVRTASKINGYPAQLHIGASWNRSLAYDRAHYIGQEFKTKGVNVLLGPVAGPLGRIATGGRNWEGFSNDPYLAGALIAPTIEGMQRPVIACVKHFIANEQETNRSPFLQGFVSGLINLNNSVSSNLDDRTMHELYLWPFCDAVKAGAGSTMCSYQRVNNSYACQNSKTMNGLLKTELGFEGFHMGVASVNAGLDMVMPSSMYLDVNGFATAVKNGSVAAEATLFQGAVEGHVLVKNINNALPLQKPIVLSFFGYDAPGGLNTSDADLTLYQNGKANTRAFTNGKPYTGLDDLINSAQVLPAGFSGSEVALNGTMRTGGSGAITPAASISPEDAFRSQAAIDGTVLYTDFTPQNPTIRDSRSPCLAFVNSQSSESWDRSKLADVYSDTLVTNVASQCMNTMVIIHSAGVRLVDRWIDHPNITAVIYANLPGQYSGNSLTEIMYGRQSPSGRLPFTVAKNESDYGSLLRPTLPDRTNPQYSQSDFTEGLFIDYKRYSSLQISISASAIRSAAPPISTSDIASEGGTTFLYDNIATVSVSVGNTGSVVAAEVAQLYLGIPGSGVPKVLRGFEKQLIQPGTSVTMVFSLRRRDLSIWNVIRQQWMLPSGNFNVMVGKSVLDIQVQGTLTL</sequence>
<dbReference type="Pfam" id="PF00933">
    <property type="entry name" value="Glyco_hydro_3"/>
    <property type="match status" value="1"/>
</dbReference>
<dbReference type="AlphaFoldDB" id="A0A074Z3A8"/>
<dbReference type="Gene3D" id="2.60.40.10">
    <property type="entry name" value="Immunoglobulins"/>
    <property type="match status" value="1"/>
</dbReference>
<evidence type="ECO:0000313" key="16">
    <source>
        <dbReference type="Proteomes" id="UP000030641"/>
    </source>
</evidence>
<evidence type="ECO:0000256" key="12">
    <source>
        <dbReference type="ARBA" id="ARBA00023295"/>
    </source>
</evidence>
<dbReference type="GO" id="GO:0005576">
    <property type="term" value="C:extracellular region"/>
    <property type="evidence" value="ECO:0007669"/>
    <property type="project" value="UniProtKB-SubCell"/>
</dbReference>
<comment type="catalytic activity">
    <reaction evidence="1">
        <text>Hydrolysis of terminal, non-reducing beta-D-glucosyl residues with release of beta-D-glucose.</text>
        <dbReference type="EC" id="3.2.1.21"/>
    </reaction>
</comment>
<dbReference type="PANTHER" id="PTHR42715:SF5">
    <property type="entry name" value="BETA-GLUCOSIDASE M-RELATED"/>
    <property type="match status" value="1"/>
</dbReference>
<evidence type="ECO:0000256" key="1">
    <source>
        <dbReference type="ARBA" id="ARBA00000448"/>
    </source>
</evidence>
<dbReference type="SUPFAM" id="SSF51445">
    <property type="entry name" value="(Trans)glycosidases"/>
    <property type="match status" value="1"/>
</dbReference>
<evidence type="ECO:0000256" key="6">
    <source>
        <dbReference type="ARBA" id="ARBA00022525"/>
    </source>
</evidence>
<dbReference type="HOGENOM" id="CLU_004542_2_1_1"/>
<organism evidence="15 16">
    <name type="scientific">Aureobasidium subglaciale (strain EXF-2481)</name>
    <name type="common">Aureobasidium pullulans var. subglaciale</name>
    <dbReference type="NCBI Taxonomy" id="1043005"/>
    <lineage>
        <taxon>Eukaryota</taxon>
        <taxon>Fungi</taxon>
        <taxon>Dikarya</taxon>
        <taxon>Ascomycota</taxon>
        <taxon>Pezizomycotina</taxon>
        <taxon>Dothideomycetes</taxon>
        <taxon>Dothideomycetidae</taxon>
        <taxon>Dothideales</taxon>
        <taxon>Saccotheciaceae</taxon>
        <taxon>Aureobasidium</taxon>
    </lineage>
</organism>
<keyword evidence="7" id="KW-0732">Signal</keyword>
<dbReference type="Pfam" id="PF01915">
    <property type="entry name" value="Glyco_hydro_3_C"/>
    <property type="match status" value="1"/>
</dbReference>
<comment type="pathway">
    <text evidence="3">Glycan metabolism; cellulose degradation.</text>
</comment>
<evidence type="ECO:0000256" key="7">
    <source>
        <dbReference type="ARBA" id="ARBA00022729"/>
    </source>
</evidence>
<dbReference type="EMBL" id="KL584765">
    <property type="protein sequence ID" value="KEQ93521.1"/>
    <property type="molecule type" value="Genomic_DNA"/>
</dbReference>
<evidence type="ECO:0000256" key="13">
    <source>
        <dbReference type="ARBA" id="ARBA00023326"/>
    </source>
</evidence>
<evidence type="ECO:0000256" key="11">
    <source>
        <dbReference type="ARBA" id="ARBA00023277"/>
    </source>
</evidence>
<comment type="subcellular location">
    <subcellularLocation>
        <location evidence="2">Secreted</location>
    </subcellularLocation>
</comment>
<dbReference type="Gene3D" id="3.20.20.300">
    <property type="entry name" value="Glycoside hydrolase, family 3, N-terminal domain"/>
    <property type="match status" value="1"/>
</dbReference>
<evidence type="ECO:0000256" key="2">
    <source>
        <dbReference type="ARBA" id="ARBA00004613"/>
    </source>
</evidence>
<dbReference type="OMA" id="HTTYLPG"/>
<evidence type="ECO:0000256" key="5">
    <source>
        <dbReference type="ARBA" id="ARBA00012744"/>
    </source>
</evidence>
<evidence type="ECO:0000256" key="3">
    <source>
        <dbReference type="ARBA" id="ARBA00004987"/>
    </source>
</evidence>
<keyword evidence="9" id="KW-0136">Cellulose degradation</keyword>